<sequence length="355" mass="37971">MPFRILVGSYTNEIYTVSFDPDAAKLTLESTLTVGHHPSWLTPHPTDPSLVFTGLEKDGGKAVVVRYDAEGKGTVVGEAPSGGSDPCTLLALGTELFIGNYSSGTFTVIPLTYEPPHLQASETIILQFEGTGPNKERQEASHPHQIYSHPTRAELLIPDLGADLARRFKKDASGKWVPNGEVKYQAGGGPRHVVVYNDILYTVHELTNELSAHRLPPAPEEPSHIATVSTLPLAGTSSEAASSMFAAEILLPAPNASYPTPYIYVSNREDPSPGNDTIAIFSTVDSDGGPKMVAEVRSGLKHLRGMVFGGPDDKWLIAGGVYGGGVKVFERVDGGKGLREVASLELEAPTGFLWI</sequence>
<dbReference type="Pfam" id="PF10282">
    <property type="entry name" value="Lactonase"/>
    <property type="match status" value="1"/>
</dbReference>
<keyword evidence="3" id="KW-1185">Reference proteome</keyword>
<evidence type="ECO:0000313" key="3">
    <source>
        <dbReference type="Proteomes" id="UP000814176"/>
    </source>
</evidence>
<organism evidence="2 3">
    <name type="scientific">Rhodofomes roseus</name>
    <dbReference type="NCBI Taxonomy" id="34475"/>
    <lineage>
        <taxon>Eukaryota</taxon>
        <taxon>Fungi</taxon>
        <taxon>Dikarya</taxon>
        <taxon>Basidiomycota</taxon>
        <taxon>Agaricomycotina</taxon>
        <taxon>Agaricomycetes</taxon>
        <taxon>Polyporales</taxon>
        <taxon>Rhodofomes</taxon>
    </lineage>
</organism>
<dbReference type="Proteomes" id="UP000814176">
    <property type="component" value="Unassembled WGS sequence"/>
</dbReference>
<dbReference type="InterPro" id="IPR019405">
    <property type="entry name" value="Lactonase_7-beta_prop"/>
</dbReference>
<dbReference type="GO" id="GO:0016853">
    <property type="term" value="F:isomerase activity"/>
    <property type="evidence" value="ECO:0007669"/>
    <property type="project" value="UniProtKB-KW"/>
</dbReference>
<name>A0ABQ8KAA3_9APHY</name>
<dbReference type="PANTHER" id="PTHR30344:SF1">
    <property type="entry name" value="6-PHOSPHOGLUCONOLACTONASE"/>
    <property type="match status" value="1"/>
</dbReference>
<dbReference type="InterPro" id="IPR015943">
    <property type="entry name" value="WD40/YVTN_repeat-like_dom_sf"/>
</dbReference>
<dbReference type="PANTHER" id="PTHR30344">
    <property type="entry name" value="6-PHOSPHOGLUCONOLACTONASE-RELATED"/>
    <property type="match status" value="1"/>
</dbReference>
<dbReference type="GeneID" id="72005048"/>
<reference evidence="2 3" key="1">
    <citation type="journal article" date="2021" name="Environ. Microbiol.">
        <title>Gene family expansions and transcriptome signatures uncover fungal adaptations to wood decay.</title>
        <authorList>
            <person name="Hage H."/>
            <person name="Miyauchi S."/>
            <person name="Viragh M."/>
            <person name="Drula E."/>
            <person name="Min B."/>
            <person name="Chaduli D."/>
            <person name="Navarro D."/>
            <person name="Favel A."/>
            <person name="Norest M."/>
            <person name="Lesage-Meessen L."/>
            <person name="Balint B."/>
            <person name="Merenyi Z."/>
            <person name="de Eugenio L."/>
            <person name="Morin E."/>
            <person name="Martinez A.T."/>
            <person name="Baldrian P."/>
            <person name="Stursova M."/>
            <person name="Martinez M.J."/>
            <person name="Novotny C."/>
            <person name="Magnuson J.K."/>
            <person name="Spatafora J.W."/>
            <person name="Maurice S."/>
            <person name="Pangilinan J."/>
            <person name="Andreopoulos W."/>
            <person name="LaButti K."/>
            <person name="Hundley H."/>
            <person name="Na H."/>
            <person name="Kuo A."/>
            <person name="Barry K."/>
            <person name="Lipzen A."/>
            <person name="Henrissat B."/>
            <person name="Riley R."/>
            <person name="Ahrendt S."/>
            <person name="Nagy L.G."/>
            <person name="Grigoriev I.V."/>
            <person name="Martin F."/>
            <person name="Rosso M.N."/>
        </authorList>
    </citation>
    <scope>NUCLEOTIDE SEQUENCE [LARGE SCALE GENOMIC DNA]</scope>
    <source>
        <strain evidence="2 3">CIRM-BRFM 1785</strain>
    </source>
</reference>
<protein>
    <submittedName>
        <fullName evidence="2">Isomerase YbhE</fullName>
    </submittedName>
</protein>
<dbReference type="Gene3D" id="2.130.10.10">
    <property type="entry name" value="YVTN repeat-like/Quinoprotein amine dehydrogenase"/>
    <property type="match status" value="1"/>
</dbReference>
<accession>A0ABQ8KAA3</accession>
<proteinExistence type="inferred from homology"/>
<comment type="caution">
    <text evidence="2">The sequence shown here is derived from an EMBL/GenBank/DDBJ whole genome shotgun (WGS) entry which is preliminary data.</text>
</comment>
<dbReference type="SUPFAM" id="SSF75011">
    <property type="entry name" value="3-carboxy-cis,cis-mucoante lactonizing enzyme"/>
    <property type="match status" value="1"/>
</dbReference>
<evidence type="ECO:0000313" key="2">
    <source>
        <dbReference type="EMBL" id="KAH9833974.1"/>
    </source>
</evidence>
<dbReference type="EMBL" id="JADCUA010000016">
    <property type="protein sequence ID" value="KAH9833974.1"/>
    <property type="molecule type" value="Genomic_DNA"/>
</dbReference>
<comment type="similarity">
    <text evidence="1">Belongs to the cycloisomerase 2 family.</text>
</comment>
<evidence type="ECO:0000256" key="1">
    <source>
        <dbReference type="ARBA" id="ARBA00005564"/>
    </source>
</evidence>
<gene>
    <name evidence="2" type="ORF">C8Q71DRAFT_770388</name>
</gene>
<keyword evidence="2" id="KW-0413">Isomerase</keyword>
<dbReference type="RefSeq" id="XP_047776630.1">
    <property type="nucleotide sequence ID" value="XM_047924316.1"/>
</dbReference>
<dbReference type="InterPro" id="IPR050282">
    <property type="entry name" value="Cycloisomerase_2"/>
</dbReference>